<organism evidence="2">
    <name type="scientific">Anopheles coluzzii</name>
    <name type="common">African malaria mosquito</name>
    <dbReference type="NCBI Taxonomy" id="1518534"/>
    <lineage>
        <taxon>Eukaryota</taxon>
        <taxon>Metazoa</taxon>
        <taxon>Ecdysozoa</taxon>
        <taxon>Arthropoda</taxon>
        <taxon>Hexapoda</taxon>
        <taxon>Insecta</taxon>
        <taxon>Pterygota</taxon>
        <taxon>Neoptera</taxon>
        <taxon>Endopterygota</taxon>
        <taxon>Diptera</taxon>
        <taxon>Nematocera</taxon>
        <taxon>Culicoidea</taxon>
        <taxon>Culicidae</taxon>
        <taxon>Anophelinae</taxon>
        <taxon>Anopheles</taxon>
    </lineage>
</organism>
<proteinExistence type="predicted"/>
<dbReference type="Proteomes" id="UP000075882">
    <property type="component" value="Unassembled WGS sequence"/>
</dbReference>
<name>A0A8W7P7C8_ANOCL</name>
<dbReference type="EnsemblMetazoa" id="ACOM027155-RA">
    <property type="protein sequence ID" value="ACOM027155-PA.1"/>
    <property type="gene ID" value="ACOM027155"/>
</dbReference>
<dbReference type="AlphaFoldDB" id="A0A8W7P7C8"/>
<evidence type="ECO:0000256" key="1">
    <source>
        <dbReference type="SAM" id="MobiDB-lite"/>
    </source>
</evidence>
<feature type="region of interest" description="Disordered" evidence="1">
    <location>
        <begin position="129"/>
        <end position="158"/>
    </location>
</feature>
<sequence length="158" mass="16083">MAGANVGEALKPFRGVIIVKIRCVNTTHVADTYCARPFPLPPAISPPDDSPLPPPPPPATAAAAAANPLASACCWFRLCGESGPEEHELSFAPSGMVGMAVWLTDVTVAEEVRVELDCAAAAAAATFDGSDGGSSGLHGECEPAEVLDEAANGTPDDE</sequence>
<evidence type="ECO:0000313" key="2">
    <source>
        <dbReference type="EnsemblMetazoa" id="ACOM027155-PA.1"/>
    </source>
</evidence>
<accession>A0A8W7P7C8</accession>
<protein>
    <submittedName>
        <fullName evidence="2">Uncharacterized protein</fullName>
    </submittedName>
</protein>
<reference evidence="2" key="1">
    <citation type="submission" date="2022-08" db="UniProtKB">
        <authorList>
            <consortium name="EnsemblMetazoa"/>
        </authorList>
    </citation>
    <scope>IDENTIFICATION</scope>
</reference>